<protein>
    <submittedName>
        <fullName evidence="1">Uncharacterized protein</fullName>
    </submittedName>
</protein>
<dbReference type="GO" id="GO:0034765">
    <property type="term" value="P:regulation of monoatomic ion transmembrane transport"/>
    <property type="evidence" value="ECO:0007669"/>
    <property type="project" value="InterPro"/>
</dbReference>
<dbReference type="PANTHER" id="PTHR35284">
    <property type="entry name" value="OUTER ENVELOPE PORE PROTEIN 24A, CHLOROPLASTIC-RELATED"/>
    <property type="match status" value="1"/>
</dbReference>
<comment type="caution">
    <text evidence="1">The sequence shown here is derived from an EMBL/GenBank/DDBJ whole genome shotgun (WGS) entry which is preliminary data.</text>
</comment>
<reference evidence="1 2" key="1">
    <citation type="journal article" date="2024" name="Plant J.">
        <title>Genome sequences and population genomics reveal climatic adaptation and genomic divergence between two closely related sweetgum species.</title>
        <authorList>
            <person name="Xu W.Q."/>
            <person name="Ren C.Q."/>
            <person name="Zhang X.Y."/>
            <person name="Comes H.P."/>
            <person name="Liu X.H."/>
            <person name="Li Y.G."/>
            <person name="Kettle C.J."/>
            <person name="Jalonen R."/>
            <person name="Gaisberger H."/>
            <person name="Ma Y.Z."/>
            <person name="Qiu Y.X."/>
        </authorList>
    </citation>
    <scope>NUCLEOTIDE SEQUENCE [LARGE SCALE GENOMIC DNA]</scope>
    <source>
        <strain evidence="1">Hangzhou</strain>
    </source>
</reference>
<dbReference type="AlphaFoldDB" id="A0AAP0S0J0"/>
<proteinExistence type="predicted"/>
<sequence>MKASFKAKADADKSGAACTFTVNGGDVKLRASMTDATFLSGPSLTGLVLSVEKPGSFVVDFDVPKKDVRFQFMNTVKVLEKQLNLTYSHLRGENQTVLDGTLVLDPANKVSANYALDSGNGKLKYSFVHRGVRTFEPGYDFAKNSWDFAISQRVFDDDVLRASYQTSSQLLGLEWSRMSKFNGAFKISASLNLAEELKTPKLSAESSWNFEI</sequence>
<accession>A0AAP0S0J0</accession>
<evidence type="ECO:0000313" key="1">
    <source>
        <dbReference type="EMBL" id="KAK9285166.1"/>
    </source>
</evidence>
<keyword evidence="2" id="KW-1185">Reference proteome</keyword>
<gene>
    <name evidence="1" type="ORF">L1049_024352</name>
</gene>
<dbReference type="InterPro" id="IPR034626">
    <property type="entry name" value="OEP24"/>
</dbReference>
<organism evidence="1 2">
    <name type="scientific">Liquidambar formosana</name>
    <name type="common">Formosan gum</name>
    <dbReference type="NCBI Taxonomy" id="63359"/>
    <lineage>
        <taxon>Eukaryota</taxon>
        <taxon>Viridiplantae</taxon>
        <taxon>Streptophyta</taxon>
        <taxon>Embryophyta</taxon>
        <taxon>Tracheophyta</taxon>
        <taxon>Spermatophyta</taxon>
        <taxon>Magnoliopsida</taxon>
        <taxon>eudicotyledons</taxon>
        <taxon>Gunneridae</taxon>
        <taxon>Pentapetalae</taxon>
        <taxon>Saxifragales</taxon>
        <taxon>Altingiaceae</taxon>
        <taxon>Liquidambar</taxon>
    </lineage>
</organism>
<dbReference type="PANTHER" id="PTHR35284:SF5">
    <property type="entry name" value="OUTER ENVELOPE PORE PROTEIN 24, CHLOROPLASTIC-LIKE"/>
    <property type="match status" value="1"/>
</dbReference>
<name>A0AAP0S0J0_LIQFO</name>
<evidence type="ECO:0000313" key="2">
    <source>
        <dbReference type="Proteomes" id="UP001415857"/>
    </source>
</evidence>
<dbReference type="EMBL" id="JBBPBK010000005">
    <property type="protein sequence ID" value="KAK9285166.1"/>
    <property type="molecule type" value="Genomic_DNA"/>
</dbReference>
<dbReference type="Proteomes" id="UP001415857">
    <property type="component" value="Unassembled WGS sequence"/>
</dbReference>
<dbReference type="GO" id="GO:0022843">
    <property type="term" value="F:voltage-gated monoatomic cation channel activity"/>
    <property type="evidence" value="ECO:0007669"/>
    <property type="project" value="InterPro"/>
</dbReference>